<proteinExistence type="predicted"/>
<dbReference type="PANTHER" id="PTHR42794">
    <property type="entry name" value="HEMIN IMPORT ATP-BINDING PROTEIN HMUV"/>
    <property type="match status" value="1"/>
</dbReference>
<dbReference type="GO" id="GO:0005524">
    <property type="term" value="F:ATP binding"/>
    <property type="evidence" value="ECO:0007669"/>
    <property type="project" value="UniProtKB-KW"/>
</dbReference>
<keyword evidence="5" id="KW-1185">Reference proteome</keyword>
<dbReference type="Pfam" id="PF00005">
    <property type="entry name" value="ABC_tran"/>
    <property type="match status" value="1"/>
</dbReference>
<protein>
    <submittedName>
        <fullName evidence="4">ATP-binding cassette domain-containing protein</fullName>
    </submittedName>
</protein>
<evidence type="ECO:0000256" key="1">
    <source>
        <dbReference type="ARBA" id="ARBA00022741"/>
    </source>
</evidence>
<dbReference type="Proteomes" id="UP001595579">
    <property type="component" value="Unassembled WGS sequence"/>
</dbReference>
<dbReference type="RefSeq" id="WP_386776781.1">
    <property type="nucleotide sequence ID" value="NZ_JBHRUG010000048.1"/>
</dbReference>
<keyword evidence="1" id="KW-0547">Nucleotide-binding</keyword>
<dbReference type="Gene3D" id="3.40.50.300">
    <property type="entry name" value="P-loop containing nucleotide triphosphate hydrolases"/>
    <property type="match status" value="1"/>
</dbReference>
<dbReference type="EMBL" id="JBHRUG010000048">
    <property type="protein sequence ID" value="MFC3286015.1"/>
    <property type="molecule type" value="Genomic_DNA"/>
</dbReference>
<dbReference type="PANTHER" id="PTHR42794:SF2">
    <property type="entry name" value="ABC TRANSPORTER ATP-BINDING PROTEIN"/>
    <property type="match status" value="1"/>
</dbReference>
<gene>
    <name evidence="4" type="ORF">ACFOEV_20660</name>
</gene>
<dbReference type="InterPro" id="IPR003439">
    <property type="entry name" value="ABC_transporter-like_ATP-bd"/>
</dbReference>
<dbReference type="PROSITE" id="PS50893">
    <property type="entry name" value="ABC_TRANSPORTER_2"/>
    <property type="match status" value="1"/>
</dbReference>
<dbReference type="SMART" id="SM00382">
    <property type="entry name" value="AAA"/>
    <property type="match status" value="1"/>
</dbReference>
<dbReference type="SUPFAM" id="SSF52540">
    <property type="entry name" value="P-loop containing nucleoside triphosphate hydrolases"/>
    <property type="match status" value="1"/>
</dbReference>
<evidence type="ECO:0000313" key="5">
    <source>
        <dbReference type="Proteomes" id="UP001595579"/>
    </source>
</evidence>
<evidence type="ECO:0000256" key="2">
    <source>
        <dbReference type="ARBA" id="ARBA00022840"/>
    </source>
</evidence>
<evidence type="ECO:0000259" key="3">
    <source>
        <dbReference type="PROSITE" id="PS50893"/>
    </source>
</evidence>
<feature type="domain" description="ABC transporter" evidence="3">
    <location>
        <begin position="4"/>
        <end position="213"/>
    </location>
</feature>
<sequence>MRNLALCDATADYGGQPVLGPLSLTLAPGERVALVGKSGAGKSTLLGVMFQRWQRDGAALMPQELGLVPTLSVFHNVYMARLATRPTWYNLLTLARPFRRDVATIEPLLERLGIADKCWSPAGELSGGERQRVAAARAIHQGGELLLADEPVSALDGPLSELVMTALTGAYPTAVLAMHDVELALRFTDRVVGIANGSIALDEPSHRLRVQDLLPLY</sequence>
<accession>A0ABV7LWN6</accession>
<name>A0ABV7LWN6_9GAMM</name>
<dbReference type="InterPro" id="IPR003593">
    <property type="entry name" value="AAA+_ATPase"/>
</dbReference>
<reference evidence="5" key="1">
    <citation type="journal article" date="2019" name="Int. J. Syst. Evol. Microbiol.">
        <title>The Global Catalogue of Microorganisms (GCM) 10K type strain sequencing project: providing services to taxonomists for standard genome sequencing and annotation.</title>
        <authorList>
            <consortium name="The Broad Institute Genomics Platform"/>
            <consortium name="The Broad Institute Genome Sequencing Center for Infectious Disease"/>
            <person name="Wu L."/>
            <person name="Ma J."/>
        </authorList>
    </citation>
    <scope>NUCLEOTIDE SEQUENCE [LARGE SCALE GENOMIC DNA]</scope>
    <source>
        <strain evidence="5">CECT 7698</strain>
    </source>
</reference>
<keyword evidence="2 4" id="KW-0067">ATP-binding</keyword>
<comment type="caution">
    <text evidence="4">The sequence shown here is derived from an EMBL/GenBank/DDBJ whole genome shotgun (WGS) entry which is preliminary data.</text>
</comment>
<dbReference type="InterPro" id="IPR027417">
    <property type="entry name" value="P-loop_NTPase"/>
</dbReference>
<organism evidence="4 5">
    <name type="scientific">Litchfieldella rifensis</name>
    <dbReference type="NCBI Taxonomy" id="762643"/>
    <lineage>
        <taxon>Bacteria</taxon>
        <taxon>Pseudomonadati</taxon>
        <taxon>Pseudomonadota</taxon>
        <taxon>Gammaproteobacteria</taxon>
        <taxon>Oceanospirillales</taxon>
        <taxon>Halomonadaceae</taxon>
        <taxon>Litchfieldella</taxon>
    </lineage>
</organism>
<evidence type="ECO:0000313" key="4">
    <source>
        <dbReference type="EMBL" id="MFC3286015.1"/>
    </source>
</evidence>